<comment type="caution">
    <text evidence="6">The sequence shown here is derived from an EMBL/GenBank/DDBJ whole genome shotgun (WGS) entry which is preliminary data.</text>
</comment>
<comment type="subcellular location">
    <subcellularLocation>
        <location evidence="1">Membrane</location>
        <topology evidence="1">Multi-pass membrane protein</topology>
    </subcellularLocation>
</comment>
<keyword evidence="2 5" id="KW-0812">Transmembrane</keyword>
<dbReference type="Pfam" id="PF01943">
    <property type="entry name" value="Polysacc_synt"/>
    <property type="match status" value="1"/>
</dbReference>
<evidence type="ECO:0000256" key="1">
    <source>
        <dbReference type="ARBA" id="ARBA00004141"/>
    </source>
</evidence>
<feature type="transmembrane region" description="Helical" evidence="5">
    <location>
        <begin position="43"/>
        <end position="63"/>
    </location>
</feature>
<dbReference type="AlphaFoldDB" id="A0A0B3Y5W4"/>
<name>A0A0B3Y5W4_9ALTE</name>
<proteinExistence type="predicted"/>
<evidence type="ECO:0000256" key="2">
    <source>
        <dbReference type="ARBA" id="ARBA00022692"/>
    </source>
</evidence>
<feature type="transmembrane region" description="Helical" evidence="5">
    <location>
        <begin position="209"/>
        <end position="229"/>
    </location>
</feature>
<keyword evidence="7" id="KW-1185">Reference proteome</keyword>
<dbReference type="OrthoDB" id="103403at2"/>
<sequence>MKNILKNTSWLLLEKAVTMVLNLFLAVILARQLGVEDFGTLNFILAIIAILTPISTVGINAILSRDFLASPEKEPVIFSSGTTLRFAGTVFFSILIVAFCYFKLTLSNALFEIFVLLVLLNVTNFFQGLEFWFQAKLKMKPLVVSRLIVFVAFSALKIFTSLEENPLHLLLLIYGIEACFRGVTYYVVYLTNKGKLSLYFFEKSYAQALIKNSFWLFLSGIAAVIYLKIDQVMLSELAGHEENGIYSVAVRLSEVWYFFSIALVSSVFPSLIRARKNSYSEYYNKLQYCNDALCWSAVIIAVLVSLVAPYFISFIFGEEYAGSSLILSIHIWGAVFVFMRSLVSKWILAENLLKVSLYSQGIGAISNILFNYYLIPNYGGVGAAVATVGSYIFSGWLIFYFSANTRPVAFMIHKSLMLPFYGADRYLPILRKISWKKY</sequence>
<feature type="transmembrane region" description="Helical" evidence="5">
    <location>
        <begin position="168"/>
        <end position="188"/>
    </location>
</feature>
<protein>
    <submittedName>
        <fullName evidence="6">Uncharacterized protein</fullName>
    </submittedName>
</protein>
<accession>A0A0B3Y5W4</accession>
<evidence type="ECO:0000256" key="3">
    <source>
        <dbReference type="ARBA" id="ARBA00022989"/>
    </source>
</evidence>
<evidence type="ECO:0000256" key="4">
    <source>
        <dbReference type="ARBA" id="ARBA00023136"/>
    </source>
</evidence>
<feature type="transmembrane region" description="Helical" evidence="5">
    <location>
        <begin position="84"/>
        <end position="104"/>
    </location>
</feature>
<feature type="transmembrane region" description="Helical" evidence="5">
    <location>
        <begin position="143"/>
        <end position="162"/>
    </location>
</feature>
<dbReference type="InterPro" id="IPR052556">
    <property type="entry name" value="PolySynth_Transporter"/>
</dbReference>
<dbReference type="RefSeq" id="WP_039223765.1">
    <property type="nucleotide sequence ID" value="NZ_JWLW01000067.1"/>
</dbReference>
<reference evidence="6 7" key="1">
    <citation type="submission" date="2014-12" db="EMBL/GenBank/DDBJ databases">
        <title>Genome sequencing of Alteromonas marina AD001.</title>
        <authorList>
            <person name="Adrian T.G.S."/>
            <person name="Chan K.G."/>
        </authorList>
    </citation>
    <scope>NUCLEOTIDE SEQUENCE [LARGE SCALE GENOMIC DNA]</scope>
    <source>
        <strain evidence="6 7">AD001</strain>
    </source>
</reference>
<feature type="transmembrane region" description="Helical" evidence="5">
    <location>
        <begin position="12"/>
        <end position="31"/>
    </location>
</feature>
<feature type="transmembrane region" description="Helical" evidence="5">
    <location>
        <begin position="381"/>
        <end position="401"/>
    </location>
</feature>
<dbReference type="GO" id="GO:0016020">
    <property type="term" value="C:membrane"/>
    <property type="evidence" value="ECO:0007669"/>
    <property type="project" value="UniProtKB-SubCell"/>
</dbReference>
<feature type="transmembrane region" description="Helical" evidence="5">
    <location>
        <begin position="255"/>
        <end position="272"/>
    </location>
</feature>
<dbReference type="PANTHER" id="PTHR43424">
    <property type="entry name" value="LOCUS PUTATIVE PROTEIN 1-RELATED"/>
    <property type="match status" value="1"/>
</dbReference>
<keyword evidence="3 5" id="KW-1133">Transmembrane helix</keyword>
<dbReference type="CDD" id="cd13128">
    <property type="entry name" value="MATE_Wzx_like"/>
    <property type="match status" value="1"/>
</dbReference>
<feature type="transmembrane region" description="Helical" evidence="5">
    <location>
        <begin position="322"/>
        <end position="343"/>
    </location>
</feature>
<organism evidence="6 7">
    <name type="scientific">Alteromonas marina</name>
    <dbReference type="NCBI Taxonomy" id="203795"/>
    <lineage>
        <taxon>Bacteria</taxon>
        <taxon>Pseudomonadati</taxon>
        <taxon>Pseudomonadota</taxon>
        <taxon>Gammaproteobacteria</taxon>
        <taxon>Alteromonadales</taxon>
        <taxon>Alteromonadaceae</taxon>
        <taxon>Alteromonas/Salinimonas group</taxon>
        <taxon>Alteromonas</taxon>
    </lineage>
</organism>
<feature type="transmembrane region" description="Helical" evidence="5">
    <location>
        <begin position="293"/>
        <end position="316"/>
    </location>
</feature>
<dbReference type="Proteomes" id="UP000031197">
    <property type="component" value="Unassembled WGS sequence"/>
</dbReference>
<keyword evidence="4 5" id="KW-0472">Membrane</keyword>
<feature type="transmembrane region" description="Helical" evidence="5">
    <location>
        <begin position="355"/>
        <end position="375"/>
    </location>
</feature>
<gene>
    <name evidence="6" type="ORF">RJ41_17930</name>
</gene>
<dbReference type="PANTHER" id="PTHR43424:SF1">
    <property type="entry name" value="LOCUS PUTATIVE PROTEIN 1-RELATED"/>
    <property type="match status" value="1"/>
</dbReference>
<dbReference type="EMBL" id="JWLW01000067">
    <property type="protein sequence ID" value="KHT44118.1"/>
    <property type="molecule type" value="Genomic_DNA"/>
</dbReference>
<evidence type="ECO:0000313" key="6">
    <source>
        <dbReference type="EMBL" id="KHT44118.1"/>
    </source>
</evidence>
<evidence type="ECO:0000313" key="7">
    <source>
        <dbReference type="Proteomes" id="UP000031197"/>
    </source>
</evidence>
<dbReference type="InterPro" id="IPR002797">
    <property type="entry name" value="Polysacc_synth"/>
</dbReference>
<evidence type="ECO:0000256" key="5">
    <source>
        <dbReference type="SAM" id="Phobius"/>
    </source>
</evidence>
<feature type="transmembrane region" description="Helical" evidence="5">
    <location>
        <begin position="110"/>
        <end position="131"/>
    </location>
</feature>